<name>A0A2C6DP21_9GAMM</name>
<evidence type="ECO:0000256" key="5">
    <source>
        <dbReference type="ARBA" id="ARBA00023288"/>
    </source>
</evidence>
<evidence type="ECO:0000313" key="10">
    <source>
        <dbReference type="Proteomes" id="UP000373449"/>
    </source>
</evidence>
<dbReference type="Proteomes" id="UP000224974">
    <property type="component" value="Unassembled WGS sequence"/>
</dbReference>
<dbReference type="Pfam" id="PF06004">
    <property type="entry name" value="DUF903"/>
    <property type="match status" value="1"/>
</dbReference>
<reference evidence="8 10" key="3">
    <citation type="submission" date="2019-03" db="EMBL/GenBank/DDBJ databases">
        <authorList>
            <consortium name="Pathogen Informatics"/>
        </authorList>
    </citation>
    <scope>NUCLEOTIDE SEQUENCE [LARGE SCALE GENOMIC DNA]</scope>
    <source>
        <strain evidence="8 10">NCTC12282</strain>
    </source>
</reference>
<dbReference type="PANTHER" id="PTHR37011">
    <property type="entry name" value="POT FAMILY PEPTIDE TRANSPORT PROTEIN-RELATED"/>
    <property type="match status" value="1"/>
</dbReference>
<gene>
    <name evidence="8" type="primary">ygdR_2</name>
    <name evidence="7" type="ORF">CRN84_23585</name>
    <name evidence="8" type="ORF">NCTC12282_06497</name>
</gene>
<dbReference type="Proteomes" id="UP000373449">
    <property type="component" value="Unassembled WGS sequence"/>
</dbReference>
<protein>
    <submittedName>
        <fullName evidence="7">YgdI/YgdR family lipoprotein</fullName>
    </submittedName>
</protein>
<evidence type="ECO:0000313" key="7">
    <source>
        <dbReference type="EMBL" id="PHI32088.1"/>
    </source>
</evidence>
<dbReference type="OrthoDB" id="6520455at2"/>
<keyword evidence="5 7" id="KW-0449">Lipoprotein</keyword>
<evidence type="ECO:0000256" key="3">
    <source>
        <dbReference type="ARBA" id="ARBA00023136"/>
    </source>
</evidence>
<proteinExistence type="predicted"/>
<evidence type="ECO:0000313" key="9">
    <source>
        <dbReference type="Proteomes" id="UP000224974"/>
    </source>
</evidence>
<dbReference type="Gene3D" id="2.30.30.100">
    <property type="match status" value="1"/>
</dbReference>
<evidence type="ECO:0000256" key="2">
    <source>
        <dbReference type="ARBA" id="ARBA00022729"/>
    </source>
</evidence>
<dbReference type="InterPro" id="IPR047807">
    <property type="entry name" value="YgdI/YgdR-like_SH3-like"/>
</dbReference>
<dbReference type="PANTHER" id="PTHR37011:SF1">
    <property type="entry name" value="POT FAMILY PEPTIDE TRANSPORT PROTEIN"/>
    <property type="match status" value="1"/>
</dbReference>
<evidence type="ECO:0000313" key="8">
    <source>
        <dbReference type="EMBL" id="VFS53442.1"/>
    </source>
</evidence>
<reference evidence="9" key="2">
    <citation type="submission" date="2017-09" db="EMBL/GenBank/DDBJ databases">
        <title>FDA dAtabase for Regulatory Grade micrObial Sequences (FDA-ARGOS): Supporting development and validation of Infectious Disease Dx tests.</title>
        <authorList>
            <person name="Minogue T."/>
            <person name="Wolcott M."/>
            <person name="Wasieloski L."/>
            <person name="Aguilar W."/>
            <person name="Moore D."/>
            <person name="Tallon L."/>
            <person name="Sadzewicz L."/>
            <person name="Ott S."/>
            <person name="Zhao X."/>
            <person name="Nagaraj S."/>
            <person name="Vavikolanu K."/>
            <person name="Aluvathingal J."/>
            <person name="Nadendla S."/>
            <person name="Sichtig H."/>
        </authorList>
    </citation>
    <scope>NUCLEOTIDE SEQUENCE [LARGE SCALE GENOMIC DNA]</scope>
    <source>
        <strain evidence="9">FDAARGOS_387</strain>
    </source>
</reference>
<evidence type="ECO:0000256" key="1">
    <source>
        <dbReference type="ARBA" id="ARBA00022475"/>
    </source>
</evidence>
<keyword evidence="4" id="KW-0564">Palmitate</keyword>
<keyword evidence="2" id="KW-0732">Signal</keyword>
<sequence>MQRTIFIGFILFNRKECFMKRFIVITSALLFTLGLAGCSSHYEMTMADGTKIITVGEPSLDQNSGMYTYETRFDGEQQVSQDQVKEFVKQPY</sequence>
<dbReference type="InterPro" id="IPR010305">
    <property type="entry name" value="YgdI/YgdR-like"/>
</dbReference>
<dbReference type="NCBIfam" id="NF033216">
    <property type="entry name" value="lipo_YgdI_YgdR"/>
    <property type="match status" value="1"/>
</dbReference>
<keyword evidence="3" id="KW-0472">Membrane</keyword>
<accession>A0A2C6DP21</accession>
<reference evidence="7" key="1">
    <citation type="submission" date="2017-09" db="EMBL/GenBank/DDBJ databases">
        <title>FDA dAtabase for Regulatory Grade micrObial Sequences (FDA-ARGOS): Supporting development and validation of Infectious Disease Dx tests.</title>
        <authorList>
            <person name="Minogue T."/>
            <person name="Wolcott M."/>
            <person name="Wasieloski L."/>
            <person name="Aguilar W."/>
            <person name="Moore D."/>
            <person name="Tallon L.J."/>
            <person name="Sadzewicz L."/>
            <person name="Ott S."/>
            <person name="Zhao X."/>
            <person name="Nagaraj S."/>
            <person name="Vavikolanu K."/>
            <person name="Aluvathingal J."/>
            <person name="Nadendla S."/>
            <person name="Sichtig H."/>
        </authorList>
    </citation>
    <scope>NUCLEOTIDE SEQUENCE</scope>
    <source>
        <strain evidence="7">FDAARGOS_387</strain>
    </source>
</reference>
<keyword evidence="9" id="KW-1185">Reference proteome</keyword>
<evidence type="ECO:0000259" key="6">
    <source>
        <dbReference type="Pfam" id="PF06004"/>
    </source>
</evidence>
<dbReference type="SUPFAM" id="SSF50182">
    <property type="entry name" value="Sm-like ribonucleoproteins"/>
    <property type="match status" value="1"/>
</dbReference>
<dbReference type="STRING" id="1111728.GCA_000427805_01315"/>
<dbReference type="EMBL" id="CAADJA010000002">
    <property type="protein sequence ID" value="VFS53442.1"/>
    <property type="molecule type" value="Genomic_DNA"/>
</dbReference>
<feature type="domain" description="Lipoprotein YgdI/YgdR-like SH3-like" evidence="6">
    <location>
        <begin position="42"/>
        <end position="86"/>
    </location>
</feature>
<keyword evidence="1" id="KW-1003">Cell membrane</keyword>
<evidence type="ECO:0000256" key="4">
    <source>
        <dbReference type="ARBA" id="ARBA00023139"/>
    </source>
</evidence>
<dbReference type="InterPro" id="IPR010920">
    <property type="entry name" value="LSM_dom_sf"/>
</dbReference>
<dbReference type="EMBL" id="PDDX01000001">
    <property type="protein sequence ID" value="PHI32088.1"/>
    <property type="molecule type" value="Genomic_DNA"/>
</dbReference>
<organism evidence="7 9">
    <name type="scientific">Budvicia aquatica</name>
    <dbReference type="NCBI Taxonomy" id="82979"/>
    <lineage>
        <taxon>Bacteria</taxon>
        <taxon>Pseudomonadati</taxon>
        <taxon>Pseudomonadota</taxon>
        <taxon>Gammaproteobacteria</taxon>
        <taxon>Enterobacterales</taxon>
        <taxon>Budviciaceae</taxon>
        <taxon>Budvicia</taxon>
    </lineage>
</organism>
<dbReference type="AlphaFoldDB" id="A0A2C6DP21"/>